<dbReference type="EMBL" id="MT144431">
    <property type="protein sequence ID" value="QJA53559.1"/>
    <property type="molecule type" value="Genomic_DNA"/>
</dbReference>
<sequence length="60" mass="6566">MDIAKASVLLQQDLNDPGSVDIVDLNTAQELAIEALTYCQLLRETTPELGPALFYGETKE</sequence>
<gene>
    <name evidence="1" type="ORF">TM448A03703_0008</name>
    <name evidence="2" type="ORF">TM448B03554_0008</name>
</gene>
<evidence type="ECO:0000313" key="1">
    <source>
        <dbReference type="EMBL" id="QJA53559.1"/>
    </source>
</evidence>
<dbReference type="AlphaFoldDB" id="A0A6H2A1E9"/>
<proteinExistence type="predicted"/>
<dbReference type="EMBL" id="MT145025">
    <property type="protein sequence ID" value="QJI02725.1"/>
    <property type="molecule type" value="Genomic_DNA"/>
</dbReference>
<reference evidence="1" key="1">
    <citation type="submission" date="2020-03" db="EMBL/GenBank/DDBJ databases">
        <title>The deep terrestrial virosphere.</title>
        <authorList>
            <person name="Holmfeldt K."/>
            <person name="Nilsson E."/>
            <person name="Simone D."/>
            <person name="Lopez-Fernandez M."/>
            <person name="Wu X."/>
            <person name="de Brujin I."/>
            <person name="Lundin D."/>
            <person name="Andersson A."/>
            <person name="Bertilsson S."/>
            <person name="Dopson M."/>
        </authorList>
    </citation>
    <scope>NUCLEOTIDE SEQUENCE</scope>
    <source>
        <strain evidence="1">TM448A03703</strain>
        <strain evidence="2">TM448B03554</strain>
    </source>
</reference>
<name>A0A6H2A1E9_9ZZZZ</name>
<accession>A0A6H2A1E9</accession>
<evidence type="ECO:0000313" key="2">
    <source>
        <dbReference type="EMBL" id="QJI02725.1"/>
    </source>
</evidence>
<organism evidence="1">
    <name type="scientific">viral metagenome</name>
    <dbReference type="NCBI Taxonomy" id="1070528"/>
    <lineage>
        <taxon>unclassified sequences</taxon>
        <taxon>metagenomes</taxon>
        <taxon>organismal metagenomes</taxon>
    </lineage>
</organism>
<protein>
    <submittedName>
        <fullName evidence="1">Uncharacterized protein</fullName>
    </submittedName>
</protein>